<gene>
    <name evidence="2" type="ORF">FEN17_10450</name>
</gene>
<accession>A0A5R9L6W3</accession>
<reference evidence="2 3" key="1">
    <citation type="submission" date="2019-05" db="EMBL/GenBank/DDBJ databases">
        <authorList>
            <person name="Qu J.-H."/>
        </authorList>
    </citation>
    <scope>NUCLEOTIDE SEQUENCE [LARGE SCALE GENOMIC DNA]</scope>
    <source>
        <strain evidence="2 3">T17</strain>
    </source>
</reference>
<dbReference type="InterPro" id="IPR007235">
    <property type="entry name" value="Glyco_trans_28_C"/>
</dbReference>
<keyword evidence="2" id="KW-0808">Transferase</keyword>
<evidence type="ECO:0000313" key="3">
    <source>
        <dbReference type="Proteomes" id="UP000306402"/>
    </source>
</evidence>
<evidence type="ECO:0000259" key="1">
    <source>
        <dbReference type="Pfam" id="PF04101"/>
    </source>
</evidence>
<organism evidence="2 3">
    <name type="scientific">Dyadobacter luticola</name>
    <dbReference type="NCBI Taxonomy" id="1979387"/>
    <lineage>
        <taxon>Bacteria</taxon>
        <taxon>Pseudomonadati</taxon>
        <taxon>Bacteroidota</taxon>
        <taxon>Cytophagia</taxon>
        <taxon>Cytophagales</taxon>
        <taxon>Spirosomataceae</taxon>
        <taxon>Dyadobacter</taxon>
    </lineage>
</organism>
<dbReference type="Gene3D" id="3.40.50.2000">
    <property type="entry name" value="Glycogen Phosphorylase B"/>
    <property type="match status" value="1"/>
</dbReference>
<feature type="domain" description="Glycosyl transferase family 28 C-terminal" evidence="1">
    <location>
        <begin position="249"/>
        <end position="321"/>
    </location>
</feature>
<dbReference type="OrthoDB" id="9809594at2"/>
<dbReference type="AlphaFoldDB" id="A0A5R9L6W3"/>
<proteinExistence type="predicted"/>
<sequence length="342" mass="38587">MKKPTLFYFVHAHGNGHRATFNMLYPVLSVYFEVIAITTNQEITAYLHQRHDVRVLELPPKYPADYEIPEHTFSKAFEVTPYAIEPAHRAKALAEAIAHFKPKAFYCDGVPELAIMVRGMGVPVVLIHLPGNVMSDPTQVFAHELADHIIAHFPSSLEQANFSFISKTYYSGYISQYAGRALTSSSRPHFDQVTVLLGYDNYDETVLQNITKDQSTQFTIVGNKRDFDVGANCTLLGPVKDIREAITGEVVISAAGQNTIAELLSMKKRLILLPEPRPYDEQVVHAKVLAEQHIALLAQENFSAEQWQNVLQKAKRFIPDYKNLVNASAPEEIAQKMRNWYV</sequence>
<dbReference type="Proteomes" id="UP000306402">
    <property type="component" value="Unassembled WGS sequence"/>
</dbReference>
<dbReference type="Pfam" id="PF04101">
    <property type="entry name" value="Glyco_tran_28_C"/>
    <property type="match status" value="1"/>
</dbReference>
<dbReference type="EMBL" id="VCEJ01000002">
    <property type="protein sequence ID" value="TLV03975.1"/>
    <property type="molecule type" value="Genomic_DNA"/>
</dbReference>
<name>A0A5R9L6W3_9BACT</name>
<dbReference type="RefSeq" id="WP_138365184.1">
    <property type="nucleotide sequence ID" value="NZ_VCEJ01000002.1"/>
</dbReference>
<dbReference type="GO" id="GO:0016758">
    <property type="term" value="F:hexosyltransferase activity"/>
    <property type="evidence" value="ECO:0007669"/>
    <property type="project" value="InterPro"/>
</dbReference>
<dbReference type="SUPFAM" id="SSF53756">
    <property type="entry name" value="UDP-Glycosyltransferase/glycogen phosphorylase"/>
    <property type="match status" value="1"/>
</dbReference>
<protein>
    <submittedName>
        <fullName evidence="2">UDP-N-acetylglucosamine--N-acetylmuramyl-(Pentapeptide) pyrophosphoryl-undecaprenol N-acetylglucosamine transferase</fullName>
    </submittedName>
</protein>
<keyword evidence="3" id="KW-1185">Reference proteome</keyword>
<comment type="caution">
    <text evidence="2">The sequence shown here is derived from an EMBL/GenBank/DDBJ whole genome shotgun (WGS) entry which is preliminary data.</text>
</comment>
<evidence type="ECO:0000313" key="2">
    <source>
        <dbReference type="EMBL" id="TLV03975.1"/>
    </source>
</evidence>